<dbReference type="AlphaFoldDB" id="A0A2P2R4F0"/>
<name>A0A2P2R4F0_RHIMU</name>
<sequence length="17" mass="1787">MLLVVHVVMDSGLGLGF</sequence>
<reference evidence="1" key="1">
    <citation type="submission" date="2018-02" db="EMBL/GenBank/DDBJ databases">
        <title>Rhizophora mucronata_Transcriptome.</title>
        <authorList>
            <person name="Meera S.P."/>
            <person name="Sreeshan A."/>
            <person name="Augustine A."/>
        </authorList>
    </citation>
    <scope>NUCLEOTIDE SEQUENCE</scope>
    <source>
        <tissue evidence="1">Leaf</tissue>
    </source>
</reference>
<proteinExistence type="predicted"/>
<protein>
    <submittedName>
        <fullName evidence="1">Uncharacterized protein</fullName>
    </submittedName>
</protein>
<dbReference type="EMBL" id="GGEC01093652">
    <property type="protein sequence ID" value="MBX74136.1"/>
    <property type="molecule type" value="Transcribed_RNA"/>
</dbReference>
<evidence type="ECO:0000313" key="1">
    <source>
        <dbReference type="EMBL" id="MBX74136.1"/>
    </source>
</evidence>
<accession>A0A2P2R4F0</accession>
<organism evidence="1">
    <name type="scientific">Rhizophora mucronata</name>
    <name type="common">Asiatic mangrove</name>
    <dbReference type="NCBI Taxonomy" id="61149"/>
    <lineage>
        <taxon>Eukaryota</taxon>
        <taxon>Viridiplantae</taxon>
        <taxon>Streptophyta</taxon>
        <taxon>Embryophyta</taxon>
        <taxon>Tracheophyta</taxon>
        <taxon>Spermatophyta</taxon>
        <taxon>Magnoliopsida</taxon>
        <taxon>eudicotyledons</taxon>
        <taxon>Gunneridae</taxon>
        <taxon>Pentapetalae</taxon>
        <taxon>rosids</taxon>
        <taxon>fabids</taxon>
        <taxon>Malpighiales</taxon>
        <taxon>Rhizophoraceae</taxon>
        <taxon>Rhizophora</taxon>
    </lineage>
</organism>